<evidence type="ECO:0000256" key="7">
    <source>
        <dbReference type="SAM" id="Phobius"/>
    </source>
</evidence>
<gene>
    <name evidence="9" type="ORF">ACIPEN_02675</name>
</gene>
<evidence type="ECO:0000256" key="5">
    <source>
        <dbReference type="ARBA" id="ARBA00022989"/>
    </source>
</evidence>
<dbReference type="GO" id="GO:0016740">
    <property type="term" value="F:transferase activity"/>
    <property type="evidence" value="ECO:0007669"/>
    <property type="project" value="UniProtKB-KW"/>
</dbReference>
<evidence type="ECO:0000313" key="10">
    <source>
        <dbReference type="Proteomes" id="UP001617427"/>
    </source>
</evidence>
<keyword evidence="5 7" id="KW-1133">Transmembrane helix</keyword>
<dbReference type="InterPro" id="IPR040423">
    <property type="entry name" value="PEA_transferase"/>
</dbReference>
<keyword evidence="4 7" id="KW-0812">Transmembrane</keyword>
<accession>A0ABW8ETC7</accession>
<dbReference type="InterPro" id="IPR058130">
    <property type="entry name" value="PEA_transf_C"/>
</dbReference>
<evidence type="ECO:0000256" key="3">
    <source>
        <dbReference type="ARBA" id="ARBA00022679"/>
    </source>
</evidence>
<protein>
    <submittedName>
        <fullName evidence="9">Phosphoethanolamine transferase</fullName>
        <ecNumber evidence="9">2.7.-.-</ecNumber>
    </submittedName>
</protein>
<dbReference type="InterPro" id="IPR017850">
    <property type="entry name" value="Alkaline_phosphatase_core_sf"/>
</dbReference>
<dbReference type="Proteomes" id="UP001617427">
    <property type="component" value="Unassembled WGS sequence"/>
</dbReference>
<keyword evidence="10" id="KW-1185">Reference proteome</keyword>
<dbReference type="Gene3D" id="3.40.720.10">
    <property type="entry name" value="Alkaline Phosphatase, subunit A"/>
    <property type="match status" value="1"/>
</dbReference>
<dbReference type="PANTHER" id="PTHR30443">
    <property type="entry name" value="INNER MEMBRANE PROTEIN"/>
    <property type="match status" value="1"/>
</dbReference>
<dbReference type="EC" id="2.7.-.-" evidence="9"/>
<dbReference type="Pfam" id="PF00884">
    <property type="entry name" value="Sulfatase"/>
    <property type="match status" value="1"/>
</dbReference>
<dbReference type="EMBL" id="JBIUZV010000001">
    <property type="protein sequence ID" value="MFJ3044713.1"/>
    <property type="molecule type" value="Genomic_DNA"/>
</dbReference>
<dbReference type="RefSeq" id="WP_402698202.1">
    <property type="nucleotide sequence ID" value="NZ_JBIUZV010000001.1"/>
</dbReference>
<reference evidence="9 10" key="1">
    <citation type="submission" date="2024-10" db="EMBL/GenBank/DDBJ databases">
        <title>The Natural Products Discovery Center: Release of the First 8490 Sequenced Strains for Exploring Actinobacteria Biosynthetic Diversity.</title>
        <authorList>
            <person name="Kalkreuter E."/>
            <person name="Kautsar S.A."/>
            <person name="Yang D."/>
            <person name="Bader C.D."/>
            <person name="Teijaro C.N."/>
            <person name="Fluegel L."/>
            <person name="Davis C.M."/>
            <person name="Simpson J.R."/>
            <person name="Lauterbach L."/>
            <person name="Steele A.D."/>
            <person name="Gui C."/>
            <person name="Meng S."/>
            <person name="Li G."/>
            <person name="Viehrig K."/>
            <person name="Ye F."/>
            <person name="Su P."/>
            <person name="Kiefer A.F."/>
            <person name="Nichols A."/>
            <person name="Cepeda A.J."/>
            <person name="Yan W."/>
            <person name="Fan B."/>
            <person name="Jiang Y."/>
            <person name="Adhikari A."/>
            <person name="Zheng C.-J."/>
            <person name="Schuster L."/>
            <person name="Cowan T.M."/>
            <person name="Smanski M.J."/>
            <person name="Chevrette M.G."/>
            <person name="De Carvalho L.P.S."/>
            <person name="Shen B."/>
        </authorList>
    </citation>
    <scope>NUCLEOTIDE SEQUENCE [LARGE SCALE GENOMIC DNA]</scope>
    <source>
        <strain evidence="9 10">NPDC087045</strain>
    </source>
</reference>
<feature type="domain" description="Sulfatase N-terminal" evidence="8">
    <location>
        <begin position="225"/>
        <end position="513"/>
    </location>
</feature>
<dbReference type="PANTHER" id="PTHR30443:SF2">
    <property type="entry name" value="PHOSPHOETHANOLAMINE TRANSFERASE EPTC"/>
    <property type="match status" value="1"/>
</dbReference>
<keyword evidence="2" id="KW-1003">Cell membrane</keyword>
<dbReference type="InterPro" id="IPR000917">
    <property type="entry name" value="Sulfatase_N"/>
</dbReference>
<keyword evidence="6 7" id="KW-0472">Membrane</keyword>
<comment type="caution">
    <text evidence="9">The sequence shown here is derived from an EMBL/GenBank/DDBJ whole genome shotgun (WGS) entry which is preliminary data.</text>
</comment>
<feature type="transmembrane region" description="Helical" evidence="7">
    <location>
        <begin position="32"/>
        <end position="53"/>
    </location>
</feature>
<dbReference type="SUPFAM" id="SSF53649">
    <property type="entry name" value="Alkaline phosphatase-like"/>
    <property type="match status" value="1"/>
</dbReference>
<keyword evidence="3 9" id="KW-0808">Transferase</keyword>
<organism evidence="9 10">
    <name type="scientific">Herbaspirillum chlorophenolicum</name>
    <dbReference type="NCBI Taxonomy" id="211589"/>
    <lineage>
        <taxon>Bacteria</taxon>
        <taxon>Pseudomonadati</taxon>
        <taxon>Pseudomonadota</taxon>
        <taxon>Betaproteobacteria</taxon>
        <taxon>Burkholderiales</taxon>
        <taxon>Oxalobacteraceae</taxon>
        <taxon>Herbaspirillum</taxon>
    </lineage>
</organism>
<evidence type="ECO:0000256" key="6">
    <source>
        <dbReference type="ARBA" id="ARBA00023136"/>
    </source>
</evidence>
<feature type="transmembrane region" description="Helical" evidence="7">
    <location>
        <begin position="153"/>
        <end position="170"/>
    </location>
</feature>
<evidence type="ECO:0000313" key="9">
    <source>
        <dbReference type="EMBL" id="MFJ3044713.1"/>
    </source>
</evidence>
<evidence type="ECO:0000259" key="8">
    <source>
        <dbReference type="Pfam" id="PF00884"/>
    </source>
</evidence>
<evidence type="ECO:0000256" key="2">
    <source>
        <dbReference type="ARBA" id="ARBA00022475"/>
    </source>
</evidence>
<proteinExistence type="predicted"/>
<comment type="subcellular location">
    <subcellularLocation>
        <location evidence="1">Cell membrane</location>
        <topology evidence="1">Multi-pass membrane protein</topology>
    </subcellularLocation>
</comment>
<sequence>MKQLRNRLCIGLVGLSIFWMLGMVSTNELAKSSILMASALPGITGIFIAIPYFRRRPRWLSTSTLLILLLFFLDATLKGFLRDYFGLRPNPILVLQAIFNSNPGETGEFFQHNWRDVAKAVLVFLAASFLAFLAQRKLAGMEPDATATPLKRWSLAGIGALLTVFLALHFNPTMAKENPLLFWPLRYMDYHEQVVRAENMSRDIERNMAKKSDWKVQYEGPESNTVVWVIGESINRANMSLYGYPRNTTPLLSSMRKDLIVFQDVVSSEPATMASLMKMFTPADIDEPDEWNRKPDVLMLAQEAGFKTFWISNQVPNDGWLGLVSNRASEKLFINKGAGRGENNFDGNLLPGLEAALNNPAPKKLIVVHLLGAHPTYDMRYPQEYAKFDGAVDHISEQLAKADRPVWIRQLRNEYDNAIAYNDYVVGSMLQLTMKATRQNNASLVFSSDHGQEVGHTRNHAGQSISDVTGYEIPMLLWTRSFIGKNPEEKAMLEHRAYQTDHLEHTVLGLLGVRSIYYEASRDILSENFHSQDFVNGLRRINGRPYEPRTVMYQQNPVSPANQ</sequence>
<feature type="transmembrane region" description="Helical" evidence="7">
    <location>
        <begin position="7"/>
        <end position="26"/>
    </location>
</feature>
<evidence type="ECO:0000256" key="1">
    <source>
        <dbReference type="ARBA" id="ARBA00004651"/>
    </source>
</evidence>
<name>A0ABW8ETC7_9BURK</name>
<evidence type="ECO:0000256" key="4">
    <source>
        <dbReference type="ARBA" id="ARBA00022692"/>
    </source>
</evidence>
<feature type="transmembrane region" description="Helical" evidence="7">
    <location>
        <begin position="65"/>
        <end position="81"/>
    </location>
</feature>
<feature type="transmembrane region" description="Helical" evidence="7">
    <location>
        <begin position="117"/>
        <end position="133"/>
    </location>
</feature>
<dbReference type="CDD" id="cd16017">
    <property type="entry name" value="LptA"/>
    <property type="match status" value="1"/>
</dbReference>